<dbReference type="GO" id="GO:0004674">
    <property type="term" value="F:protein serine/threonine kinase activity"/>
    <property type="evidence" value="ECO:0007669"/>
    <property type="project" value="TreeGrafter"/>
</dbReference>
<evidence type="ECO:0000313" key="5">
    <source>
        <dbReference type="Proteomes" id="UP000093122"/>
    </source>
</evidence>
<feature type="domain" description="Protein kinase" evidence="3">
    <location>
        <begin position="127"/>
        <end position="472"/>
    </location>
</feature>
<organism evidence="4 5">
    <name type="scientific">Streptococcus agalactiae</name>
    <dbReference type="NCBI Taxonomy" id="1311"/>
    <lineage>
        <taxon>Bacteria</taxon>
        <taxon>Bacillati</taxon>
        <taxon>Bacillota</taxon>
        <taxon>Bacilli</taxon>
        <taxon>Lactobacillales</taxon>
        <taxon>Streptococcaceae</taxon>
        <taxon>Streptococcus</taxon>
    </lineage>
</organism>
<dbReference type="RefSeq" id="WP_001014484.1">
    <property type="nucleotide sequence ID" value="NZ_CP007631.1"/>
</dbReference>
<dbReference type="PANTHER" id="PTHR24346">
    <property type="entry name" value="MAP/MICROTUBULE AFFINITY-REGULATING KINASE"/>
    <property type="match status" value="1"/>
</dbReference>
<dbReference type="AlphaFoldDB" id="A0A853P703"/>
<dbReference type="Pfam" id="PF00069">
    <property type="entry name" value="Pkinase"/>
    <property type="match status" value="1"/>
</dbReference>
<name>A0A853P703_STRAG</name>
<dbReference type="PROSITE" id="PS50011">
    <property type="entry name" value="PROTEIN_KINASE_DOM"/>
    <property type="match status" value="1"/>
</dbReference>
<dbReference type="Gene3D" id="1.10.510.10">
    <property type="entry name" value="Transferase(Phosphotransferase) domain 1"/>
    <property type="match status" value="1"/>
</dbReference>
<dbReference type="EMBL" id="MAWT01000013">
    <property type="protein sequence ID" value="OCM71755.1"/>
    <property type="molecule type" value="Genomic_DNA"/>
</dbReference>
<dbReference type="InterPro" id="IPR011009">
    <property type="entry name" value="Kinase-like_dom_sf"/>
</dbReference>
<dbReference type="PROSITE" id="PS00109">
    <property type="entry name" value="PROTEIN_KINASE_TYR"/>
    <property type="match status" value="1"/>
</dbReference>
<dbReference type="CDD" id="cd14014">
    <property type="entry name" value="STKc_PknB_like"/>
    <property type="match status" value="1"/>
</dbReference>
<protein>
    <recommendedName>
        <fullName evidence="3">Protein kinase domain-containing protein</fullName>
    </recommendedName>
</protein>
<keyword evidence="2" id="KW-0067">ATP-binding</keyword>
<evidence type="ECO:0000256" key="2">
    <source>
        <dbReference type="ARBA" id="ARBA00022840"/>
    </source>
</evidence>
<reference evidence="4 5" key="1">
    <citation type="journal article" date="2016" name="Sci. Rep.">
        <title>Serotype IV Streptococcus agalactiae ST-452 has arisen from large genomic recombination events between CC23 and the hypervirulent CC17 lineages.</title>
        <authorList>
            <person name="Campisi E."/>
            <person name="Rinaudo C.D."/>
            <person name="Donati C."/>
            <person name="Barucco M."/>
            <person name="Torricelli G."/>
            <person name="Edwards M.S."/>
            <person name="Baker C.J."/>
            <person name="Margarit I."/>
            <person name="Rosini R."/>
        </authorList>
    </citation>
    <scope>NUCLEOTIDE SEQUENCE [LARGE SCALE GENOMIC DNA]</scope>
    <source>
        <strain evidence="4 5">CZ-PW-140</strain>
    </source>
</reference>
<dbReference type="InterPro" id="IPR000719">
    <property type="entry name" value="Prot_kinase_dom"/>
</dbReference>
<evidence type="ECO:0000259" key="3">
    <source>
        <dbReference type="PROSITE" id="PS50011"/>
    </source>
</evidence>
<evidence type="ECO:0000313" key="4">
    <source>
        <dbReference type="EMBL" id="OCM71755.1"/>
    </source>
</evidence>
<accession>A0A853P703</accession>
<proteinExistence type="predicted"/>
<dbReference type="SUPFAM" id="SSF56112">
    <property type="entry name" value="Protein kinase-like (PK-like)"/>
    <property type="match status" value="1"/>
</dbReference>
<dbReference type="InterPro" id="IPR008266">
    <property type="entry name" value="Tyr_kinase_AS"/>
</dbReference>
<dbReference type="GO" id="GO:0005524">
    <property type="term" value="F:ATP binding"/>
    <property type="evidence" value="ECO:0007669"/>
    <property type="project" value="UniProtKB-KW"/>
</dbReference>
<dbReference type="Proteomes" id="UP000093122">
    <property type="component" value="Unassembled WGS sequence"/>
</dbReference>
<gene>
    <name evidence="4" type="ORF">AX245_00675</name>
</gene>
<keyword evidence="1" id="KW-0547">Nucleotide-binding</keyword>
<dbReference type="GO" id="GO:0035556">
    <property type="term" value="P:intracellular signal transduction"/>
    <property type="evidence" value="ECO:0007669"/>
    <property type="project" value="TreeGrafter"/>
</dbReference>
<dbReference type="PANTHER" id="PTHR24346:SF30">
    <property type="entry name" value="MATERNAL EMBRYONIC LEUCINE ZIPPER KINASE"/>
    <property type="match status" value="1"/>
</dbReference>
<dbReference type="KEGG" id="sage:EN72_06905"/>
<dbReference type="GO" id="GO:0005737">
    <property type="term" value="C:cytoplasm"/>
    <property type="evidence" value="ECO:0007669"/>
    <property type="project" value="TreeGrafter"/>
</dbReference>
<sequence>MNGSIFEIISKEFCGDFEDSLYEYKTGSTLVKFFNSNFGYSDQYYSGFPTRWIYASERIKDLYNNGKINKFFSYIMSIEFNIQEKQKTPVEIVPFIEKLKENWNRRLRPFKYQLIQIGDSFELTKLDEDLELIGEGGFANVYLQKSTGLVIKKLKRENLLEENSKHRFKREFEITKSLSDIEGIIKVYDFNESEYFYVMEKCDSTLYDFLIFNPLSVEVKESIIIKILYIMAKVHNKNIIHRDISSNNIFLKGNDIKIADFGLGKNFDLVFSHQTKSTAQLGQVQYCPPEQLMMLGSTGKYSDVYSLGRLINFILTKSPNDRNHKYKLLVEKATSLDINSRYKDAFNMYENFIKIKKFIDDNKCKEEILSLIESKKYNDRTSMYISSLSSKDLCNNIINIRNFKYSLYHYFNEYPESILEVIKFIELDMDSQCNRFEDADNFADIANYILENNLSTFEVREKAAELLNHIAFYINRFYAQRLVESLIERGIEPMLEEILIEH</sequence>
<comment type="caution">
    <text evidence="4">The sequence shown here is derived from an EMBL/GenBank/DDBJ whole genome shotgun (WGS) entry which is preliminary data.</text>
</comment>
<evidence type="ECO:0000256" key="1">
    <source>
        <dbReference type="ARBA" id="ARBA00022741"/>
    </source>
</evidence>